<name>A0A3N1KUL5_9PROT</name>
<evidence type="ECO:0000256" key="1">
    <source>
        <dbReference type="SAM" id="SignalP"/>
    </source>
</evidence>
<keyword evidence="1" id="KW-0732">Signal</keyword>
<feature type="signal peptide" evidence="1">
    <location>
        <begin position="1"/>
        <end position="22"/>
    </location>
</feature>
<accession>A0A3N1KUL5</accession>
<gene>
    <name evidence="2" type="ORF">EDC65_4333</name>
</gene>
<dbReference type="Proteomes" id="UP000278222">
    <property type="component" value="Unassembled WGS sequence"/>
</dbReference>
<feature type="chain" id="PRO_5017955168" description="LPP20 lipoprotein" evidence="1">
    <location>
        <begin position="23"/>
        <end position="479"/>
    </location>
</feature>
<dbReference type="AlphaFoldDB" id="A0A3N1KUL5"/>
<dbReference type="RefSeq" id="WP_142235813.1">
    <property type="nucleotide sequence ID" value="NZ_AP019700.1"/>
</dbReference>
<comment type="caution">
    <text evidence="2">The sequence shown here is derived from an EMBL/GenBank/DDBJ whole genome shotgun (WGS) entry which is preliminary data.</text>
</comment>
<evidence type="ECO:0000313" key="3">
    <source>
        <dbReference type="Proteomes" id="UP000278222"/>
    </source>
</evidence>
<dbReference type="OrthoDB" id="9791419at2"/>
<reference evidence="2 3" key="1">
    <citation type="submission" date="2018-11" db="EMBL/GenBank/DDBJ databases">
        <title>Genomic Encyclopedia of Type Strains, Phase IV (KMG-IV): sequencing the most valuable type-strain genomes for metagenomic binning, comparative biology and taxonomic classification.</title>
        <authorList>
            <person name="Goeker M."/>
        </authorList>
    </citation>
    <scope>NUCLEOTIDE SEQUENCE [LARGE SCALE GENOMIC DNA]</scope>
    <source>
        <strain evidence="2 3">DSM 5900</strain>
    </source>
</reference>
<keyword evidence="3" id="KW-1185">Reference proteome</keyword>
<sequence>MQRTALAMFFLCLLAAGVPAVAQQPAAPAGQSQKTIIVSAEGLADPNAPQYARDKGIMIDELRRDARRQAVEKAVGVYVDSQTLVQNYTMISDRVLTRADGLIKQVIKESDPWLGDDGFMHMLLKAEVYVSGVEEALKSMSRDQRVALIRERGDPRISVAIFAADADRASTTAPRRSQIAENILKERIQTFGYRVWSEEHADKLRVELMARSQLEGQTDVTLSVSQQRASDFSILGEAKFKTLTARLPASGITVSKYVLTSWTVACVDNATGQEIYFNNKVPTGRSWNDEDVATRDIGQLIGAEFSRDLFEKHLSAPSRIFQLQLMGLPDYDAGELMRKELMGLRPVLNVDFRNFDAAGMSLFEVDFTGGRNAFARLINETMVRPLNAKLGDRSFRLVSARGDLVRVNYSANDANDLADRLVKLPPSSLAAASPERIRAIAQSETAMEAVKKVNPEGVAAASGKAPTPASDTVRAIKNF</sequence>
<organism evidence="2 3">
    <name type="scientific">Stella humosa</name>
    <dbReference type="NCBI Taxonomy" id="94"/>
    <lineage>
        <taxon>Bacteria</taxon>
        <taxon>Pseudomonadati</taxon>
        <taxon>Pseudomonadota</taxon>
        <taxon>Alphaproteobacteria</taxon>
        <taxon>Rhodospirillales</taxon>
        <taxon>Stellaceae</taxon>
        <taxon>Stella</taxon>
    </lineage>
</organism>
<proteinExistence type="predicted"/>
<protein>
    <recommendedName>
        <fullName evidence="4">LPP20 lipoprotein</fullName>
    </recommendedName>
</protein>
<evidence type="ECO:0000313" key="2">
    <source>
        <dbReference type="EMBL" id="ROP83684.1"/>
    </source>
</evidence>
<evidence type="ECO:0008006" key="4">
    <source>
        <dbReference type="Google" id="ProtNLM"/>
    </source>
</evidence>
<dbReference type="EMBL" id="RJKX01000016">
    <property type="protein sequence ID" value="ROP83684.1"/>
    <property type="molecule type" value="Genomic_DNA"/>
</dbReference>